<keyword evidence="3" id="KW-1185">Reference proteome</keyword>
<dbReference type="Proteomes" id="UP000267448">
    <property type="component" value="Unassembled WGS sequence"/>
</dbReference>
<evidence type="ECO:0000313" key="3">
    <source>
        <dbReference type="Proteomes" id="UP000267448"/>
    </source>
</evidence>
<dbReference type="Pfam" id="PF13992">
    <property type="entry name" value="YecR"/>
    <property type="match status" value="1"/>
</dbReference>
<keyword evidence="1" id="KW-0732">Signal</keyword>
<gene>
    <name evidence="2" type="ORF">EKG38_19405</name>
</gene>
<proteinExistence type="predicted"/>
<dbReference type="OrthoDB" id="8607336at2"/>
<feature type="signal peptide" evidence="1">
    <location>
        <begin position="1"/>
        <end position="23"/>
    </location>
</feature>
<dbReference type="AlphaFoldDB" id="A0A3S0IQ27"/>
<organism evidence="2 3">
    <name type="scientific">Shewanella canadensis</name>
    <dbReference type="NCBI Taxonomy" id="271096"/>
    <lineage>
        <taxon>Bacteria</taxon>
        <taxon>Pseudomonadati</taxon>
        <taxon>Pseudomonadota</taxon>
        <taxon>Gammaproteobacteria</taxon>
        <taxon>Alteromonadales</taxon>
        <taxon>Shewanellaceae</taxon>
        <taxon>Shewanella</taxon>
    </lineage>
</organism>
<reference evidence="2 3" key="1">
    <citation type="submission" date="2018-12" db="EMBL/GenBank/DDBJ databases">
        <authorList>
            <person name="Yu L."/>
        </authorList>
    </citation>
    <scope>NUCLEOTIDE SEQUENCE [LARGE SCALE GENOMIC DNA]</scope>
    <source>
        <strain evidence="2 3">HAW-EB2</strain>
    </source>
</reference>
<feature type="chain" id="PRO_5018785848" description="Lipoprotein" evidence="1">
    <location>
        <begin position="24"/>
        <end position="101"/>
    </location>
</feature>
<evidence type="ECO:0000256" key="1">
    <source>
        <dbReference type="SAM" id="SignalP"/>
    </source>
</evidence>
<protein>
    <recommendedName>
        <fullName evidence="4">Lipoprotein</fullName>
    </recommendedName>
</protein>
<evidence type="ECO:0000313" key="2">
    <source>
        <dbReference type="EMBL" id="RTR37364.1"/>
    </source>
</evidence>
<dbReference type="InterPro" id="IPR025731">
    <property type="entry name" value="YecR-like"/>
</dbReference>
<comment type="caution">
    <text evidence="2">The sequence shown here is derived from an EMBL/GenBank/DDBJ whole genome shotgun (WGS) entry which is preliminary data.</text>
</comment>
<name>A0A3S0IQ27_9GAMM</name>
<sequence>MSLMLKVSIAAAVLLTVSGCATQNDWEAVGGSKGDAVVRLSYELRALDSHTPDESDGIRLAKQRCGYWGFSGAKPFDVETKSCADEQCRSYIITKEYQCVD</sequence>
<dbReference type="EMBL" id="RXNU01000013">
    <property type="protein sequence ID" value="RTR37364.1"/>
    <property type="molecule type" value="Genomic_DNA"/>
</dbReference>
<evidence type="ECO:0008006" key="4">
    <source>
        <dbReference type="Google" id="ProtNLM"/>
    </source>
</evidence>
<dbReference type="PROSITE" id="PS51257">
    <property type="entry name" value="PROKAR_LIPOPROTEIN"/>
    <property type="match status" value="1"/>
</dbReference>
<dbReference type="RefSeq" id="WP_126522140.1">
    <property type="nucleotide sequence ID" value="NZ_RXNU01000013.1"/>
</dbReference>
<accession>A0A3S0IQ27</accession>